<keyword evidence="3" id="KW-0804">Transcription</keyword>
<dbReference type="AlphaFoldDB" id="A0AA90H7C6"/>
<comment type="caution">
    <text evidence="7">The sequence shown here is derived from an EMBL/GenBank/DDBJ whole genome shotgun (WGS) entry which is preliminary data.</text>
</comment>
<feature type="region of interest" description="Disordered" evidence="5">
    <location>
        <begin position="1"/>
        <end position="30"/>
    </location>
</feature>
<dbReference type="PROSITE" id="PS50977">
    <property type="entry name" value="HTH_TETR_2"/>
    <property type="match status" value="1"/>
</dbReference>
<keyword evidence="2 4" id="KW-0238">DNA-binding</keyword>
<dbReference type="GO" id="GO:0003700">
    <property type="term" value="F:DNA-binding transcription factor activity"/>
    <property type="evidence" value="ECO:0007669"/>
    <property type="project" value="TreeGrafter"/>
</dbReference>
<dbReference type="InterPro" id="IPR023772">
    <property type="entry name" value="DNA-bd_HTH_TetR-type_CS"/>
</dbReference>
<dbReference type="InterPro" id="IPR009057">
    <property type="entry name" value="Homeodomain-like_sf"/>
</dbReference>
<dbReference type="PROSITE" id="PS01081">
    <property type="entry name" value="HTH_TETR_1"/>
    <property type="match status" value="1"/>
</dbReference>
<dbReference type="GO" id="GO:0000976">
    <property type="term" value="F:transcription cis-regulatory region binding"/>
    <property type="evidence" value="ECO:0007669"/>
    <property type="project" value="TreeGrafter"/>
</dbReference>
<feature type="DNA-binding region" description="H-T-H motif" evidence="4">
    <location>
        <begin position="58"/>
        <end position="77"/>
    </location>
</feature>
<dbReference type="InterPro" id="IPR050109">
    <property type="entry name" value="HTH-type_TetR-like_transc_reg"/>
</dbReference>
<reference evidence="7" key="1">
    <citation type="submission" date="2023-05" db="EMBL/GenBank/DDBJ databases">
        <title>Streptantibioticus silvisoli sp. nov., acidotolerant actinomycetes 1 from pine litter.</title>
        <authorList>
            <person name="Swiecimska M."/>
            <person name="Golinska P."/>
            <person name="Sangal V."/>
            <person name="Wachnowicz B."/>
            <person name="Goodfellow M."/>
        </authorList>
    </citation>
    <scope>NUCLEOTIDE SEQUENCE</scope>
    <source>
        <strain evidence="7">SL13</strain>
    </source>
</reference>
<accession>A0AA90H7C6</accession>
<dbReference type="EMBL" id="JABXJJ020000009">
    <property type="protein sequence ID" value="MDI5969307.1"/>
    <property type="molecule type" value="Genomic_DNA"/>
</dbReference>
<organism evidence="7">
    <name type="scientific">Streptantibioticus silvisoli</name>
    <dbReference type="NCBI Taxonomy" id="2705255"/>
    <lineage>
        <taxon>Bacteria</taxon>
        <taxon>Bacillati</taxon>
        <taxon>Actinomycetota</taxon>
        <taxon>Actinomycetes</taxon>
        <taxon>Kitasatosporales</taxon>
        <taxon>Streptomycetaceae</taxon>
        <taxon>Streptantibioticus</taxon>
    </lineage>
</organism>
<evidence type="ECO:0000259" key="6">
    <source>
        <dbReference type="PROSITE" id="PS50977"/>
    </source>
</evidence>
<dbReference type="PANTHER" id="PTHR30055:SF234">
    <property type="entry name" value="HTH-TYPE TRANSCRIPTIONAL REGULATOR BETI"/>
    <property type="match status" value="1"/>
</dbReference>
<dbReference type="SUPFAM" id="SSF46689">
    <property type="entry name" value="Homeodomain-like"/>
    <property type="match status" value="1"/>
</dbReference>
<evidence type="ECO:0000256" key="4">
    <source>
        <dbReference type="PROSITE-ProRule" id="PRU00335"/>
    </source>
</evidence>
<name>A0AA90H7C6_9ACTN</name>
<evidence type="ECO:0000256" key="2">
    <source>
        <dbReference type="ARBA" id="ARBA00023125"/>
    </source>
</evidence>
<dbReference type="PRINTS" id="PR00455">
    <property type="entry name" value="HTHTETR"/>
</dbReference>
<feature type="domain" description="HTH tetR-type" evidence="6">
    <location>
        <begin position="35"/>
        <end position="95"/>
    </location>
</feature>
<evidence type="ECO:0000313" key="7">
    <source>
        <dbReference type="EMBL" id="MDI5969307.1"/>
    </source>
</evidence>
<dbReference type="Pfam" id="PF00440">
    <property type="entry name" value="TetR_N"/>
    <property type="match status" value="1"/>
</dbReference>
<sequence length="230" mass="25508">MSKEPAETCATTMRAMPDEQDRPSHYREPRQARSAATLARVLRAAEEIASSAGLEEMTMTGVAERAGVSVGTIYRRFEDKEQLITALAERMLERREEYVAERLRAAGPSLSGVMDAYAHALLESFADSGLFPELLRVRGTRSLDRGARTITEIHRLLLEAVAPYADQVRRSTPRAALDTAARAILGACFHNSVRPDPVTGETARRRYADELSDMAIAYLSTPDRRRTEPS</sequence>
<feature type="compositionally biased region" description="Basic and acidic residues" evidence="5">
    <location>
        <begin position="16"/>
        <end position="30"/>
    </location>
</feature>
<gene>
    <name evidence="7" type="ORF">POF50_008100</name>
</gene>
<dbReference type="RefSeq" id="WP_282698581.1">
    <property type="nucleotide sequence ID" value="NZ_JABXJJ020000009.1"/>
</dbReference>
<evidence type="ECO:0000256" key="1">
    <source>
        <dbReference type="ARBA" id="ARBA00023015"/>
    </source>
</evidence>
<keyword evidence="1" id="KW-0805">Transcription regulation</keyword>
<proteinExistence type="predicted"/>
<evidence type="ECO:0000256" key="3">
    <source>
        <dbReference type="ARBA" id="ARBA00023163"/>
    </source>
</evidence>
<dbReference type="PANTHER" id="PTHR30055">
    <property type="entry name" value="HTH-TYPE TRANSCRIPTIONAL REGULATOR RUTR"/>
    <property type="match status" value="1"/>
</dbReference>
<protein>
    <submittedName>
        <fullName evidence="7">TetR/AcrR family transcriptional regulator</fullName>
    </submittedName>
</protein>
<dbReference type="InterPro" id="IPR001647">
    <property type="entry name" value="HTH_TetR"/>
</dbReference>
<evidence type="ECO:0000256" key="5">
    <source>
        <dbReference type="SAM" id="MobiDB-lite"/>
    </source>
</evidence>
<dbReference type="Gene3D" id="1.10.357.10">
    <property type="entry name" value="Tetracycline Repressor, domain 2"/>
    <property type="match status" value="1"/>
</dbReference>